<proteinExistence type="predicted"/>
<dbReference type="GO" id="GO:0016020">
    <property type="term" value="C:membrane"/>
    <property type="evidence" value="ECO:0007669"/>
    <property type="project" value="UniProtKB-UniRule"/>
</dbReference>
<keyword evidence="4" id="KW-0966">Cell projection</keyword>
<sequence>MKTIKHYIFLLAMTLFSASTLAQQYQAPVTHSQWTFSGNKVGCYITHVIPQYGVGVFEQKSGERVNFILKAESYVPPIHTAMLSSVPPVWMHDAPSLKLAKVKTKTKELVVQSDVSERMLQELSNGRFPQFSYKANQGGQVNVAISSVNFLDVMAQFESCRQNLLPFSRDDVHQQLSLFNYLSTTITHKNRKLLSKAVTYVKEAGQTERIDLVSGTEDFSVKDGRRVYDGRVQALRQFLINEGMPEEQVIALDDPEALDTPAASVRMKVAGPEPFKHIYFRSGSVSLNERDNKKLDYLLQYRRLQHPNGKIVLKGYSDSQGPRQINMAVSKKRVEVIKKYLLSKGVKSDQIVTKAYGESRPTSSNRYPAGRQLNRRVDISISG</sequence>
<dbReference type="InterPro" id="IPR050330">
    <property type="entry name" value="Bact_OuterMem_StrucFunc"/>
</dbReference>
<dbReference type="PROSITE" id="PS51123">
    <property type="entry name" value="OMPA_2"/>
    <property type="match status" value="1"/>
</dbReference>
<organism evidence="4 5">
    <name type="scientific">Cycloclasticus pugetii</name>
    <dbReference type="NCBI Taxonomy" id="34068"/>
    <lineage>
        <taxon>Bacteria</taxon>
        <taxon>Pseudomonadati</taxon>
        <taxon>Pseudomonadota</taxon>
        <taxon>Gammaproteobacteria</taxon>
        <taxon>Thiotrichales</taxon>
        <taxon>Piscirickettsiaceae</taxon>
        <taxon>Cycloclasticus</taxon>
    </lineage>
</organism>
<keyword evidence="2" id="KW-0732">Signal</keyword>
<dbReference type="Pfam" id="PF00691">
    <property type="entry name" value="OmpA"/>
    <property type="match status" value="1"/>
</dbReference>
<name>A0AB33Z0U8_9GAMM</name>
<evidence type="ECO:0000259" key="3">
    <source>
        <dbReference type="PROSITE" id="PS51123"/>
    </source>
</evidence>
<dbReference type="CDD" id="cd07185">
    <property type="entry name" value="OmpA_C-like"/>
    <property type="match status" value="1"/>
</dbReference>
<feature type="signal peptide" evidence="2">
    <location>
        <begin position="1"/>
        <end position="22"/>
    </location>
</feature>
<dbReference type="Gene3D" id="2.60.40.2540">
    <property type="match status" value="1"/>
</dbReference>
<evidence type="ECO:0000313" key="5">
    <source>
        <dbReference type="Proteomes" id="UP000015462"/>
    </source>
</evidence>
<reference evidence="4 5" key="1">
    <citation type="journal article" date="2013" name="Genome Announc.">
        <title>Genome Sequence of the Pyrene- and Fluoranthene-Degrading Bacterium Cycloclasticus sp. Strain PY97M.</title>
        <authorList>
            <person name="Cui Z."/>
            <person name="Xu G."/>
            <person name="Li Q."/>
            <person name="Gao W."/>
            <person name="Zheng L."/>
        </authorList>
    </citation>
    <scope>NUCLEOTIDE SEQUENCE [LARGE SCALE GENOMIC DNA]</scope>
    <source>
        <strain evidence="4 5">PY97M</strain>
    </source>
</reference>
<keyword evidence="1" id="KW-0472">Membrane</keyword>
<comment type="caution">
    <text evidence="4">The sequence shown here is derived from an EMBL/GenBank/DDBJ whole genome shotgun (WGS) entry which is preliminary data.</text>
</comment>
<dbReference type="PANTHER" id="PTHR30329:SF21">
    <property type="entry name" value="LIPOPROTEIN YIAD-RELATED"/>
    <property type="match status" value="1"/>
</dbReference>
<evidence type="ECO:0000256" key="1">
    <source>
        <dbReference type="PROSITE-ProRule" id="PRU00473"/>
    </source>
</evidence>
<keyword evidence="4" id="KW-0282">Flagellum</keyword>
<accession>A0AB33Z0U8</accession>
<dbReference type="RefSeq" id="WP_016390521.1">
    <property type="nucleotide sequence ID" value="NZ_KE646808.1"/>
</dbReference>
<dbReference type="SUPFAM" id="SSF103088">
    <property type="entry name" value="OmpA-like"/>
    <property type="match status" value="1"/>
</dbReference>
<dbReference type="InterPro" id="IPR036737">
    <property type="entry name" value="OmpA-like_sf"/>
</dbReference>
<keyword evidence="5" id="KW-1185">Reference proteome</keyword>
<dbReference type="Gene3D" id="3.30.1330.60">
    <property type="entry name" value="OmpA-like domain"/>
    <property type="match status" value="1"/>
</dbReference>
<dbReference type="PANTHER" id="PTHR30329">
    <property type="entry name" value="STATOR ELEMENT OF FLAGELLAR MOTOR COMPLEX"/>
    <property type="match status" value="1"/>
</dbReference>
<dbReference type="EMBL" id="ASHL01000005">
    <property type="protein sequence ID" value="EPD12989.1"/>
    <property type="molecule type" value="Genomic_DNA"/>
</dbReference>
<dbReference type="Proteomes" id="UP000015462">
    <property type="component" value="Unassembled WGS sequence"/>
</dbReference>
<gene>
    <name evidence="4" type="ORF">L196_07494</name>
</gene>
<feature type="chain" id="PRO_5044227743" evidence="2">
    <location>
        <begin position="23"/>
        <end position="383"/>
    </location>
</feature>
<evidence type="ECO:0000256" key="2">
    <source>
        <dbReference type="SAM" id="SignalP"/>
    </source>
</evidence>
<dbReference type="AlphaFoldDB" id="A0AB33Z0U8"/>
<dbReference type="InterPro" id="IPR006665">
    <property type="entry name" value="OmpA-like"/>
</dbReference>
<keyword evidence="4" id="KW-0969">Cilium</keyword>
<dbReference type="Pfam" id="PF18393">
    <property type="entry name" value="MotY_N"/>
    <property type="match status" value="1"/>
</dbReference>
<dbReference type="InterPro" id="IPR041544">
    <property type="entry name" value="MotY_N"/>
</dbReference>
<feature type="domain" description="OmpA-like" evidence="3">
    <location>
        <begin position="266"/>
        <end position="383"/>
    </location>
</feature>
<protein>
    <submittedName>
        <fullName evidence="4">Sodium-type flagellar protein</fullName>
    </submittedName>
</protein>
<evidence type="ECO:0000313" key="4">
    <source>
        <dbReference type="EMBL" id="EPD12989.1"/>
    </source>
</evidence>